<keyword evidence="7 10" id="KW-0378">Hydrolase</keyword>
<dbReference type="CDD" id="cd01400">
    <property type="entry name" value="6PGL"/>
    <property type="match status" value="1"/>
</dbReference>
<comment type="pathway">
    <text evidence="3 7">Carbohydrate degradation; pentose phosphate pathway; D-ribulose 5-phosphate from D-glucose 6-phosphate (oxidative stage): step 2/3.</text>
</comment>
<evidence type="ECO:0000256" key="1">
    <source>
        <dbReference type="ARBA" id="ARBA00000832"/>
    </source>
</evidence>
<evidence type="ECO:0000256" key="8">
    <source>
        <dbReference type="SAM" id="MobiDB-lite"/>
    </source>
</evidence>
<comment type="function">
    <text evidence="2 7">Hydrolysis of 6-phosphogluconolactone to 6-phosphogluconate.</text>
</comment>
<feature type="region of interest" description="Disordered" evidence="8">
    <location>
        <begin position="1"/>
        <end position="43"/>
    </location>
</feature>
<feature type="compositionally biased region" description="Gly residues" evidence="8">
    <location>
        <begin position="18"/>
        <end position="29"/>
    </location>
</feature>
<evidence type="ECO:0000256" key="4">
    <source>
        <dbReference type="ARBA" id="ARBA00010662"/>
    </source>
</evidence>
<accession>A0ABT5TYK5</accession>
<dbReference type="PANTHER" id="PTHR11054:SF0">
    <property type="entry name" value="6-PHOSPHOGLUCONOLACTONASE"/>
    <property type="match status" value="1"/>
</dbReference>
<feature type="domain" description="Glucosamine/galactosamine-6-phosphate isomerase" evidence="9">
    <location>
        <begin position="57"/>
        <end position="288"/>
    </location>
</feature>
<feature type="compositionally biased region" description="Basic and acidic residues" evidence="8">
    <location>
        <begin position="1"/>
        <end position="11"/>
    </location>
</feature>
<dbReference type="InterPro" id="IPR039104">
    <property type="entry name" value="6PGL"/>
</dbReference>
<evidence type="ECO:0000313" key="11">
    <source>
        <dbReference type="Proteomes" id="UP001165561"/>
    </source>
</evidence>
<dbReference type="PANTHER" id="PTHR11054">
    <property type="entry name" value="6-PHOSPHOGLUCONOLACTONASE"/>
    <property type="match status" value="1"/>
</dbReference>
<dbReference type="InterPro" id="IPR005900">
    <property type="entry name" value="6-phosphogluconolactonase_DevB"/>
</dbReference>
<dbReference type="Pfam" id="PF01182">
    <property type="entry name" value="Glucosamine_iso"/>
    <property type="match status" value="1"/>
</dbReference>
<evidence type="ECO:0000259" key="9">
    <source>
        <dbReference type="Pfam" id="PF01182"/>
    </source>
</evidence>
<proteinExistence type="inferred from homology"/>
<dbReference type="InterPro" id="IPR037171">
    <property type="entry name" value="NagB/RpiA_transferase-like"/>
</dbReference>
<comment type="similarity">
    <text evidence="4 7">Belongs to the glucosamine/galactosamine-6-phosphate isomerase family. 6-phosphogluconolactonase subfamily.</text>
</comment>
<evidence type="ECO:0000256" key="3">
    <source>
        <dbReference type="ARBA" id="ARBA00004961"/>
    </source>
</evidence>
<evidence type="ECO:0000256" key="2">
    <source>
        <dbReference type="ARBA" id="ARBA00002681"/>
    </source>
</evidence>
<dbReference type="NCBIfam" id="TIGR01198">
    <property type="entry name" value="pgl"/>
    <property type="match status" value="1"/>
</dbReference>
<evidence type="ECO:0000256" key="5">
    <source>
        <dbReference type="ARBA" id="ARBA00013198"/>
    </source>
</evidence>
<keyword evidence="11" id="KW-1185">Reference proteome</keyword>
<reference evidence="10" key="1">
    <citation type="submission" date="2023-02" db="EMBL/GenBank/DDBJ databases">
        <title>Georgenia sp.10Sc9-8, isolated from a soil sample collected from the Taklamakan desert.</title>
        <authorList>
            <person name="Liu S."/>
        </authorList>
    </citation>
    <scope>NUCLEOTIDE SEQUENCE</scope>
    <source>
        <strain evidence="10">10Sc9-8</strain>
    </source>
</reference>
<dbReference type="GO" id="GO:0017057">
    <property type="term" value="F:6-phosphogluconolactonase activity"/>
    <property type="evidence" value="ECO:0007669"/>
    <property type="project" value="UniProtKB-EC"/>
</dbReference>
<dbReference type="InterPro" id="IPR006148">
    <property type="entry name" value="Glc/Gal-6P_isomerase"/>
</dbReference>
<name>A0ABT5TYK5_9MICO</name>
<dbReference type="Gene3D" id="3.40.50.1360">
    <property type="match status" value="1"/>
</dbReference>
<dbReference type="EMBL" id="JARACI010001053">
    <property type="protein sequence ID" value="MDD9207150.1"/>
    <property type="molecule type" value="Genomic_DNA"/>
</dbReference>
<organism evidence="10 11">
    <name type="scientific">Georgenia halotolerans</name>
    <dbReference type="NCBI Taxonomy" id="3028317"/>
    <lineage>
        <taxon>Bacteria</taxon>
        <taxon>Bacillati</taxon>
        <taxon>Actinomycetota</taxon>
        <taxon>Actinomycetes</taxon>
        <taxon>Micrococcales</taxon>
        <taxon>Bogoriellaceae</taxon>
        <taxon>Georgenia</taxon>
    </lineage>
</organism>
<evidence type="ECO:0000256" key="6">
    <source>
        <dbReference type="ARBA" id="ARBA00020337"/>
    </source>
</evidence>
<dbReference type="EC" id="3.1.1.31" evidence="5 7"/>
<dbReference type="Proteomes" id="UP001165561">
    <property type="component" value="Unassembled WGS sequence"/>
</dbReference>
<comment type="catalytic activity">
    <reaction evidence="1 7">
        <text>6-phospho-D-glucono-1,5-lactone + H2O = 6-phospho-D-gluconate + H(+)</text>
        <dbReference type="Rhea" id="RHEA:12556"/>
        <dbReference type="ChEBI" id="CHEBI:15377"/>
        <dbReference type="ChEBI" id="CHEBI:15378"/>
        <dbReference type="ChEBI" id="CHEBI:57955"/>
        <dbReference type="ChEBI" id="CHEBI:58759"/>
        <dbReference type="EC" id="3.1.1.31"/>
    </reaction>
</comment>
<dbReference type="SUPFAM" id="SSF100950">
    <property type="entry name" value="NagB/RpiA/CoA transferase-like"/>
    <property type="match status" value="1"/>
</dbReference>
<evidence type="ECO:0000256" key="7">
    <source>
        <dbReference type="RuleBase" id="RU365095"/>
    </source>
</evidence>
<gene>
    <name evidence="7 10" type="primary">pgl</name>
    <name evidence="10" type="ORF">PU560_11840</name>
</gene>
<sequence length="301" mass="30607">MSNDDAVKNTEDPAEGSKGPGGGGTGAAAGGAEATMRRPEAAAGAETAAGRMVVVHPDADLLARAAGTRLLLTLLDAQSVRRPVHVALTGGSIGIALLKAAAEDPLVRAVDWTGVHLWWGDERYLRTGDNDRNETQARDALIDGLPAPGPHVHPMPGPDRLPDLAGAARAYADDLAAHAGGDEPLPDMVVTILGVGPDGHVASLFPGKKSVEVEDATTVAETDSPKPPPERISLTLRAINTSRQVWLVAAGEGKAAAVGAALTGGESPEVPGAVAPAGLVRGRDRTLWLLDTAAAGGLVPE</sequence>
<evidence type="ECO:0000313" key="10">
    <source>
        <dbReference type="EMBL" id="MDD9207150.1"/>
    </source>
</evidence>
<protein>
    <recommendedName>
        <fullName evidence="6 7">6-phosphogluconolactonase</fullName>
        <shortName evidence="7">6PGL</shortName>
        <ecNumber evidence="5 7">3.1.1.31</ecNumber>
    </recommendedName>
</protein>
<comment type="caution">
    <text evidence="10">The sequence shown here is derived from an EMBL/GenBank/DDBJ whole genome shotgun (WGS) entry which is preliminary data.</text>
</comment>